<evidence type="ECO:0000256" key="9">
    <source>
        <dbReference type="SAM" id="Phobius"/>
    </source>
</evidence>
<dbReference type="Proteomes" id="UP000834106">
    <property type="component" value="Chromosome 13"/>
</dbReference>
<reference evidence="10" key="1">
    <citation type="submission" date="2023-05" db="EMBL/GenBank/DDBJ databases">
        <authorList>
            <person name="Huff M."/>
        </authorList>
    </citation>
    <scope>NUCLEOTIDE SEQUENCE</scope>
</reference>
<organism evidence="10 11">
    <name type="scientific">Fraxinus pennsylvanica</name>
    <dbReference type="NCBI Taxonomy" id="56036"/>
    <lineage>
        <taxon>Eukaryota</taxon>
        <taxon>Viridiplantae</taxon>
        <taxon>Streptophyta</taxon>
        <taxon>Embryophyta</taxon>
        <taxon>Tracheophyta</taxon>
        <taxon>Spermatophyta</taxon>
        <taxon>Magnoliopsida</taxon>
        <taxon>eudicotyledons</taxon>
        <taxon>Gunneridae</taxon>
        <taxon>Pentapetalae</taxon>
        <taxon>asterids</taxon>
        <taxon>lamiids</taxon>
        <taxon>Lamiales</taxon>
        <taxon>Oleaceae</taxon>
        <taxon>Oleeae</taxon>
        <taxon>Fraxinus</taxon>
    </lineage>
</organism>
<keyword evidence="7 9" id="KW-0472">Membrane</keyword>
<dbReference type="AlphaFoldDB" id="A0AAD1ZWK6"/>
<evidence type="ECO:0000256" key="3">
    <source>
        <dbReference type="ARBA" id="ARBA00022448"/>
    </source>
</evidence>
<keyword evidence="11" id="KW-1185">Reference proteome</keyword>
<keyword evidence="6" id="KW-0406">Ion transport</keyword>
<evidence type="ECO:0000256" key="8">
    <source>
        <dbReference type="ARBA" id="ARBA00023303"/>
    </source>
</evidence>
<dbReference type="InterPro" id="IPR020966">
    <property type="entry name" value="ALMT"/>
</dbReference>
<accession>A0AAD1ZWK6</accession>
<sequence length="167" mass="18843">MDAASEGKKLGIEDQRRIIHSLKVGLATTLASLFYYFNPMYQGFGVNAMWAVITVVVVFEFSERRLDEAHQALEHIASAATFVRFYPKLKTSYDYGFLVFILTLCLICVSGYRDDEVLEVCLGFISTLCLICGSWDRDDEVLDMTHKRLSTILISGGLHCHMPSMGR</sequence>
<evidence type="ECO:0000256" key="4">
    <source>
        <dbReference type="ARBA" id="ARBA00022692"/>
    </source>
</evidence>
<dbReference type="EMBL" id="OU503048">
    <property type="protein sequence ID" value="CAI9774532.1"/>
    <property type="molecule type" value="Genomic_DNA"/>
</dbReference>
<gene>
    <name evidence="10" type="ORF">FPE_LOCUS21962</name>
</gene>
<dbReference type="GO" id="GO:0034220">
    <property type="term" value="P:monoatomic ion transmembrane transport"/>
    <property type="evidence" value="ECO:0007669"/>
    <property type="project" value="UniProtKB-KW"/>
</dbReference>
<evidence type="ECO:0008006" key="12">
    <source>
        <dbReference type="Google" id="ProtNLM"/>
    </source>
</evidence>
<evidence type="ECO:0000256" key="6">
    <source>
        <dbReference type="ARBA" id="ARBA00023065"/>
    </source>
</evidence>
<feature type="transmembrane region" description="Helical" evidence="9">
    <location>
        <begin position="43"/>
        <end position="61"/>
    </location>
</feature>
<evidence type="ECO:0000313" key="10">
    <source>
        <dbReference type="EMBL" id="CAI9774532.1"/>
    </source>
</evidence>
<dbReference type="PANTHER" id="PTHR31086">
    <property type="entry name" value="ALUMINUM-ACTIVATED MALATE TRANSPORTER 10"/>
    <property type="match status" value="1"/>
</dbReference>
<evidence type="ECO:0000256" key="7">
    <source>
        <dbReference type="ARBA" id="ARBA00023136"/>
    </source>
</evidence>
<keyword evidence="5 9" id="KW-1133">Transmembrane helix</keyword>
<comment type="subcellular location">
    <subcellularLocation>
        <location evidence="1">Membrane</location>
        <topology evidence="1">Multi-pass membrane protein</topology>
    </subcellularLocation>
</comment>
<dbReference type="GO" id="GO:0015743">
    <property type="term" value="P:malate transport"/>
    <property type="evidence" value="ECO:0007669"/>
    <property type="project" value="InterPro"/>
</dbReference>
<evidence type="ECO:0000256" key="2">
    <source>
        <dbReference type="ARBA" id="ARBA00007079"/>
    </source>
</evidence>
<keyword evidence="8" id="KW-0407">Ion channel</keyword>
<feature type="transmembrane region" description="Helical" evidence="9">
    <location>
        <begin position="93"/>
        <end position="112"/>
    </location>
</feature>
<evidence type="ECO:0000256" key="1">
    <source>
        <dbReference type="ARBA" id="ARBA00004141"/>
    </source>
</evidence>
<evidence type="ECO:0000256" key="5">
    <source>
        <dbReference type="ARBA" id="ARBA00022989"/>
    </source>
</evidence>
<name>A0AAD1ZWK6_9LAMI</name>
<dbReference type="Pfam" id="PF11744">
    <property type="entry name" value="ALMT"/>
    <property type="match status" value="2"/>
</dbReference>
<evidence type="ECO:0000313" key="11">
    <source>
        <dbReference type="Proteomes" id="UP000834106"/>
    </source>
</evidence>
<dbReference type="GO" id="GO:0016020">
    <property type="term" value="C:membrane"/>
    <property type="evidence" value="ECO:0007669"/>
    <property type="project" value="UniProtKB-SubCell"/>
</dbReference>
<protein>
    <recommendedName>
        <fullName evidence="12">Aluminum-activated malate transporter</fullName>
    </recommendedName>
</protein>
<keyword evidence="3" id="KW-0813">Transport</keyword>
<proteinExistence type="inferred from homology"/>
<comment type="similarity">
    <text evidence="2">Belongs to the aromatic acid exporter (TC 2.A.85) family.</text>
</comment>
<keyword evidence="4 9" id="KW-0812">Transmembrane</keyword>